<gene>
    <name evidence="1" type="ORF">BDW42DRAFT_159961</name>
</gene>
<dbReference type="Proteomes" id="UP000235023">
    <property type="component" value="Unassembled WGS sequence"/>
</dbReference>
<reference evidence="2" key="1">
    <citation type="submission" date="2017-12" db="EMBL/GenBank/DDBJ databases">
        <authorList>
            <consortium name="DOE Joint Genome Institute"/>
            <person name="Mondo S.J."/>
            <person name="Kjaerbolling I."/>
            <person name="Vesth T.C."/>
            <person name="Frisvad J.C."/>
            <person name="Nybo J.L."/>
            <person name="Theobald S."/>
            <person name="Kuo A."/>
            <person name="Bowyer P."/>
            <person name="Matsuda Y."/>
            <person name="Lyhne E.K."/>
            <person name="Kogle M.E."/>
            <person name="Clum A."/>
            <person name="Lipzen A."/>
            <person name="Salamov A."/>
            <person name="Ngan C.Y."/>
            <person name="Daum C."/>
            <person name="Chiniquy J."/>
            <person name="Barry K."/>
            <person name="LaButti K."/>
            <person name="Haridas S."/>
            <person name="Simmons B.A."/>
            <person name="Magnuson J.K."/>
            <person name="Mortensen U.H."/>
            <person name="Larsen T.O."/>
            <person name="Grigoriev I.V."/>
            <person name="Baker S.E."/>
            <person name="Andersen M.R."/>
            <person name="Nordberg H.P."/>
            <person name="Cantor M.N."/>
            <person name="Hua S.X."/>
        </authorList>
    </citation>
    <scope>NUCLEOTIDE SEQUENCE [LARGE SCALE GENOMIC DNA]</scope>
    <source>
        <strain evidence="2">IBT 19404</strain>
    </source>
</reference>
<dbReference type="OrthoDB" id="3016366at2759"/>
<dbReference type="AlphaFoldDB" id="A0A2J5I7J6"/>
<dbReference type="EMBL" id="KZ559502">
    <property type="protein sequence ID" value="PLN85773.1"/>
    <property type="molecule type" value="Genomic_DNA"/>
</dbReference>
<name>A0A2J5I7J6_9EURO</name>
<sequence>MPLAPNNLYIALFLRSDPPISKNYHWALYLHNPNGQGGTKYHIVNEGSTGSNWVACHGPEVGILKTFLLAGMTRIATVPADPAVLEKTDRLVRSFDGELNELGVTCRTWLLRVLEVLQGEVGVPRFVDGMDVGALERETLAFGNMVAGEAAGNVQPRPVFESLVCL</sequence>
<keyword evidence="2" id="KW-1185">Reference proteome</keyword>
<proteinExistence type="predicted"/>
<accession>A0A2J5I7J6</accession>
<evidence type="ECO:0000313" key="2">
    <source>
        <dbReference type="Proteomes" id="UP000235023"/>
    </source>
</evidence>
<evidence type="ECO:0000313" key="1">
    <source>
        <dbReference type="EMBL" id="PLN85773.1"/>
    </source>
</evidence>
<protein>
    <submittedName>
        <fullName evidence="1">Uncharacterized protein</fullName>
    </submittedName>
</protein>
<organism evidence="1 2">
    <name type="scientific">Aspergillus taichungensis</name>
    <dbReference type="NCBI Taxonomy" id="482145"/>
    <lineage>
        <taxon>Eukaryota</taxon>
        <taxon>Fungi</taxon>
        <taxon>Dikarya</taxon>
        <taxon>Ascomycota</taxon>
        <taxon>Pezizomycotina</taxon>
        <taxon>Eurotiomycetes</taxon>
        <taxon>Eurotiomycetidae</taxon>
        <taxon>Eurotiales</taxon>
        <taxon>Aspergillaceae</taxon>
        <taxon>Aspergillus</taxon>
        <taxon>Aspergillus subgen. Circumdati</taxon>
    </lineage>
</organism>